<evidence type="ECO:0000313" key="4">
    <source>
        <dbReference type="EnsemblMetazoa" id="CJA09690a.1"/>
    </source>
</evidence>
<dbReference type="EC" id="2.3.2.27" evidence="1"/>
<dbReference type="GO" id="GO:0016567">
    <property type="term" value="P:protein ubiquitination"/>
    <property type="evidence" value="ECO:0007669"/>
    <property type="project" value="UniProtKB-UniRule"/>
</dbReference>
<evidence type="ECO:0000313" key="5">
    <source>
        <dbReference type="Proteomes" id="UP000005237"/>
    </source>
</evidence>
<dbReference type="GO" id="GO:0008270">
    <property type="term" value="F:zinc ion binding"/>
    <property type="evidence" value="ECO:0007669"/>
    <property type="project" value="UniProtKB-UniRule"/>
</dbReference>
<protein>
    <recommendedName>
        <fullName evidence="1">E3 ubiquitin-protein ligase</fullName>
        <ecNumber evidence="1">2.3.2.27</ecNumber>
    </recommendedName>
</protein>
<keyword evidence="1" id="KW-0808">Transferase</keyword>
<feature type="region of interest" description="Disordered" evidence="2">
    <location>
        <begin position="329"/>
        <end position="361"/>
    </location>
</feature>
<accession>A0A8R1DSR8</accession>
<comment type="function">
    <text evidence="1">Ubiquitin ligase protein which is a component of the N-end rule pathway. Recognizes and binds to proteins bearing specific N-terminal residues that are destabilizing according to the N-end rule, leading to their ubiquitination and subsequent degradation.</text>
</comment>
<dbReference type="InterPro" id="IPR039164">
    <property type="entry name" value="UBR1-like"/>
</dbReference>
<dbReference type="PANTHER" id="PTHR21497">
    <property type="entry name" value="UBIQUITIN LIGASE E3 ALPHA-RELATED"/>
    <property type="match status" value="1"/>
</dbReference>
<dbReference type="PANTHER" id="PTHR21497:SF39">
    <property type="entry name" value="E3 UBIQUITIN-PROTEIN LIGASE UBR3"/>
    <property type="match status" value="1"/>
</dbReference>
<dbReference type="GO" id="GO:0005737">
    <property type="term" value="C:cytoplasm"/>
    <property type="evidence" value="ECO:0007669"/>
    <property type="project" value="TreeGrafter"/>
</dbReference>
<comment type="pathway">
    <text evidence="1">Protein modification; protein ubiquitination.</text>
</comment>
<dbReference type="InterPro" id="IPR055194">
    <property type="entry name" value="UBR1-like_WH"/>
</dbReference>
<feature type="compositionally biased region" description="Low complexity" evidence="2">
    <location>
        <begin position="1082"/>
        <end position="1106"/>
    </location>
</feature>
<feature type="region of interest" description="Disordered" evidence="2">
    <location>
        <begin position="1069"/>
        <end position="1113"/>
    </location>
</feature>
<feature type="compositionally biased region" description="Pro residues" evidence="2">
    <location>
        <begin position="1072"/>
        <end position="1081"/>
    </location>
</feature>
<keyword evidence="1" id="KW-0479">Metal-binding</keyword>
<dbReference type="Proteomes" id="UP000005237">
    <property type="component" value="Unassembled WGS sequence"/>
</dbReference>
<sequence length="1312" mass="148872">MHYGRTYFNCVEKWLLRIPEAYTLEFETLAVTLFNVVAAIQQENSITGAQRFFDHVRAKLEKWFQYLSPISTCPPEDREEVWEQLHRAQAYAVTFHIPLHRHLSTALTHFTELDGFYDYIKQHLLDDEIFVRIIIIHPLRIQVARTEINCGMWVRNGAQARMSALIYSQWNVSSAFQTPDVDLIRFCGAHIDKEHFAMLLATGFNVTEKVRFERAQLHGRIRHKHVLFNGCGRKSWKEEEDVTEEEIAEFHEFRNLIREKPKMVEEMIVNLDGEIAEGASFNKEDRTKFRLRLNQYNISKIVIEFGVVIMDAPTTSVMARIMARIARHQPINETSSDEEDEGDEEERREEHRDSPPNIEAPRRIIMARQFENEDAPRIPVLREPEWIDPMFWGMFKLVAEIIVVRVNSGATSEQHYRQEMVNCMAMGNVSYSRLRASIAEKGSRGSELIDKHFEAILKEIGDFVTPNEASNYLQQGTYRLKTSVWDSELCPVFFMMRSTSMKQAREVFSKMEARERKNLVDKEEDNGGVKMETNFWVPFRIIDFSETRRHQGIAQIYNLLLTERFLLNCLAVLATGPNSLAKFHEATMQLAVYLLTLGVKYAEQYKGTKEVKEYLRTIYHTPYQVTKETGNSSTYHTICSFMINLVETDARDKDSLVPLFKNILNGVYDREKIAGGRMIYLARFVTILCKLSPTCRQIIESKLAVEEIEIGKLAIKEESKKALDPAKAAAKAAAKSRMAAIMQKSAQKSAMTMQKLMASEGMSAAEVDKVDPSQQNRKVYQCPICGDQETPNTVEQPFGMLAKLSTNFVCEEQIDASCSPLQEILDFDRQANTDGLKAQLETRRNYADKRRMASVENPQPEVAKVRAPMVGTDLKTCGHAAHIACFNAYRASLYDGRHRPVDRREVGCPMCRYTVNTIVPISFDKPYTPIKTPPSPLSDPDVWKTMNLVLRKARGPVFQEDEKNVRYATLYSTRDGGGLCELWTGRQHSADWTERQSSYEKCTVSTLLVSMAVAMVERASLLRGMGVPERRKNARNSLTVHLMTASVATSKDVDFDVTLSALTSLLAKVSTHPPPPPPSSTVPPTLLSAESTPEPSTSREPTPTIEISVPGLTTDEMASLTTKTSRKRPIEGESEIRMKVPLFVLEPKSTLVRMLAILIDNVSISKEIQREIAHTIIKAITGWVSAYTTLCLVLRLGDHKIMQLKNGELKIEGLSRHQHDVVEAIAKALCSNMSFFEFMVQKLASPDVELDDAEFGKTIATATVNFLRFAAELLLHCDLGTVDTVECIQGPEITMEMTPISPTSWIRQTTGQ</sequence>
<evidence type="ECO:0000259" key="3">
    <source>
        <dbReference type="Pfam" id="PF22960"/>
    </source>
</evidence>
<feature type="domain" description="E3 ubiquitin-protein ligase UBR1-like winged-helix" evidence="3">
    <location>
        <begin position="416"/>
        <end position="519"/>
    </location>
</feature>
<comment type="catalytic activity">
    <reaction evidence="1">
        <text>S-ubiquitinyl-[E2 ubiquitin-conjugating enzyme]-L-cysteine + [acceptor protein]-L-lysine = [E2 ubiquitin-conjugating enzyme]-L-cysteine + N(6)-ubiquitinyl-[acceptor protein]-L-lysine.</text>
        <dbReference type="EC" id="2.3.2.27"/>
    </reaction>
</comment>
<dbReference type="GO" id="GO:0061630">
    <property type="term" value="F:ubiquitin protein ligase activity"/>
    <property type="evidence" value="ECO:0007669"/>
    <property type="project" value="UniProtKB-UniRule"/>
</dbReference>
<keyword evidence="1" id="KW-0863">Zinc-finger</keyword>
<organism evidence="4 5">
    <name type="scientific">Caenorhabditis japonica</name>
    <dbReference type="NCBI Taxonomy" id="281687"/>
    <lineage>
        <taxon>Eukaryota</taxon>
        <taxon>Metazoa</taxon>
        <taxon>Ecdysozoa</taxon>
        <taxon>Nematoda</taxon>
        <taxon>Chromadorea</taxon>
        <taxon>Rhabditida</taxon>
        <taxon>Rhabditina</taxon>
        <taxon>Rhabditomorpha</taxon>
        <taxon>Rhabditoidea</taxon>
        <taxon>Rhabditidae</taxon>
        <taxon>Peloderinae</taxon>
        <taxon>Caenorhabditis</taxon>
    </lineage>
</organism>
<comment type="similarity">
    <text evidence="1">Belongs to the E3 ubiquitin-protein ligase UBR1-like family.</text>
</comment>
<dbReference type="GO" id="GO:0000151">
    <property type="term" value="C:ubiquitin ligase complex"/>
    <property type="evidence" value="ECO:0007669"/>
    <property type="project" value="TreeGrafter"/>
</dbReference>
<dbReference type="GO" id="GO:0071596">
    <property type="term" value="P:ubiquitin-dependent protein catabolic process via the N-end rule pathway"/>
    <property type="evidence" value="ECO:0007669"/>
    <property type="project" value="UniProtKB-UniRule"/>
</dbReference>
<feature type="compositionally biased region" description="Acidic residues" evidence="2">
    <location>
        <begin position="335"/>
        <end position="347"/>
    </location>
</feature>
<evidence type="ECO:0000256" key="2">
    <source>
        <dbReference type="SAM" id="MobiDB-lite"/>
    </source>
</evidence>
<evidence type="ECO:0000256" key="1">
    <source>
        <dbReference type="RuleBase" id="RU366018"/>
    </source>
</evidence>
<keyword evidence="1" id="KW-0862">Zinc</keyword>
<proteinExistence type="inferred from homology"/>
<dbReference type="EnsemblMetazoa" id="CJA09690a.1">
    <property type="protein sequence ID" value="CJA09690a.1"/>
    <property type="gene ID" value="WBGene00128894"/>
</dbReference>
<name>A0A8R1DSR8_CAEJA</name>
<dbReference type="Pfam" id="PF22960">
    <property type="entry name" value="WHD_UBR1"/>
    <property type="match status" value="1"/>
</dbReference>
<reference evidence="4" key="2">
    <citation type="submission" date="2022-06" db="UniProtKB">
        <authorList>
            <consortium name="EnsemblMetazoa"/>
        </authorList>
    </citation>
    <scope>IDENTIFICATION</scope>
    <source>
        <strain evidence="4">DF5081</strain>
    </source>
</reference>
<keyword evidence="1" id="KW-0833">Ubl conjugation pathway</keyword>
<reference evidence="5" key="1">
    <citation type="submission" date="2010-08" db="EMBL/GenBank/DDBJ databases">
        <authorList>
            <consortium name="Caenorhabditis japonica Sequencing Consortium"/>
            <person name="Wilson R.K."/>
        </authorList>
    </citation>
    <scope>NUCLEOTIDE SEQUENCE [LARGE SCALE GENOMIC DNA]</scope>
    <source>
        <strain evidence="5">DF5081</strain>
    </source>
</reference>
<keyword evidence="5" id="KW-1185">Reference proteome</keyword>